<evidence type="ECO:0000313" key="1">
    <source>
        <dbReference type="EMBL" id="OAY23637.1"/>
    </source>
</evidence>
<reference evidence="1" key="1">
    <citation type="submission" date="2016-02" db="EMBL/GenBank/DDBJ databases">
        <title>WGS assembly of Manihot esculenta.</title>
        <authorList>
            <person name="Bredeson J.V."/>
            <person name="Prochnik S.E."/>
            <person name="Lyons J.B."/>
            <person name="Schmutz J."/>
            <person name="Grimwood J."/>
            <person name="Vrebalov J."/>
            <person name="Bart R.S."/>
            <person name="Amuge T."/>
            <person name="Ferguson M.E."/>
            <person name="Green R."/>
            <person name="Putnam N."/>
            <person name="Stites J."/>
            <person name="Rounsley S."/>
            <person name="Rokhsar D.S."/>
        </authorList>
    </citation>
    <scope>NUCLEOTIDE SEQUENCE [LARGE SCALE GENOMIC DNA]</scope>
    <source>
        <tissue evidence="1">Leaf</tissue>
    </source>
</reference>
<dbReference type="AlphaFoldDB" id="A0A2C9U2Y3"/>
<sequence length="54" mass="6166">MSQLHISLHFHLTPILMINGSSRRDLLLNSQNFCHSIPAGAENPSLSQLCYRRF</sequence>
<protein>
    <submittedName>
        <fullName evidence="1">Uncharacterized protein</fullName>
    </submittedName>
</protein>
<gene>
    <name evidence="1" type="ORF">MANES_18G094700</name>
</gene>
<accession>A0A2C9U2Y3</accession>
<name>A0A2C9U2Y3_MANES</name>
<proteinExistence type="predicted"/>
<dbReference type="EMBL" id="CM004404">
    <property type="protein sequence ID" value="OAY23637.1"/>
    <property type="molecule type" value="Genomic_DNA"/>
</dbReference>
<organism evidence="1">
    <name type="scientific">Manihot esculenta</name>
    <name type="common">Cassava</name>
    <name type="synonym">Jatropha manihot</name>
    <dbReference type="NCBI Taxonomy" id="3983"/>
    <lineage>
        <taxon>Eukaryota</taxon>
        <taxon>Viridiplantae</taxon>
        <taxon>Streptophyta</taxon>
        <taxon>Embryophyta</taxon>
        <taxon>Tracheophyta</taxon>
        <taxon>Spermatophyta</taxon>
        <taxon>Magnoliopsida</taxon>
        <taxon>eudicotyledons</taxon>
        <taxon>Gunneridae</taxon>
        <taxon>Pentapetalae</taxon>
        <taxon>rosids</taxon>
        <taxon>fabids</taxon>
        <taxon>Malpighiales</taxon>
        <taxon>Euphorbiaceae</taxon>
        <taxon>Crotonoideae</taxon>
        <taxon>Manihoteae</taxon>
        <taxon>Manihot</taxon>
    </lineage>
</organism>